<evidence type="ECO:0000259" key="1">
    <source>
        <dbReference type="Pfam" id="PF04937"/>
    </source>
</evidence>
<organism evidence="2 3">
    <name type="scientific">Artemisia annua</name>
    <name type="common">Sweet wormwood</name>
    <dbReference type="NCBI Taxonomy" id="35608"/>
    <lineage>
        <taxon>Eukaryota</taxon>
        <taxon>Viridiplantae</taxon>
        <taxon>Streptophyta</taxon>
        <taxon>Embryophyta</taxon>
        <taxon>Tracheophyta</taxon>
        <taxon>Spermatophyta</taxon>
        <taxon>Magnoliopsida</taxon>
        <taxon>eudicotyledons</taxon>
        <taxon>Gunneridae</taxon>
        <taxon>Pentapetalae</taxon>
        <taxon>asterids</taxon>
        <taxon>campanulids</taxon>
        <taxon>Asterales</taxon>
        <taxon>Asteraceae</taxon>
        <taxon>Asteroideae</taxon>
        <taxon>Anthemideae</taxon>
        <taxon>Artemisiinae</taxon>
        <taxon>Artemisia</taxon>
    </lineage>
</organism>
<feature type="domain" description="DUF659" evidence="1">
    <location>
        <begin position="194"/>
        <end position="246"/>
    </location>
</feature>
<reference evidence="2 3" key="1">
    <citation type="journal article" date="2018" name="Mol. Plant">
        <title>The genome of Artemisia annua provides insight into the evolution of Asteraceae family and artemisinin biosynthesis.</title>
        <authorList>
            <person name="Shen Q."/>
            <person name="Zhang L."/>
            <person name="Liao Z."/>
            <person name="Wang S."/>
            <person name="Yan T."/>
            <person name="Shi P."/>
            <person name="Liu M."/>
            <person name="Fu X."/>
            <person name="Pan Q."/>
            <person name="Wang Y."/>
            <person name="Lv Z."/>
            <person name="Lu X."/>
            <person name="Zhang F."/>
            <person name="Jiang W."/>
            <person name="Ma Y."/>
            <person name="Chen M."/>
            <person name="Hao X."/>
            <person name="Li L."/>
            <person name="Tang Y."/>
            <person name="Lv G."/>
            <person name="Zhou Y."/>
            <person name="Sun X."/>
            <person name="Brodelius P.E."/>
            <person name="Rose J.K.C."/>
            <person name="Tang K."/>
        </authorList>
    </citation>
    <scope>NUCLEOTIDE SEQUENCE [LARGE SCALE GENOMIC DNA]</scope>
    <source>
        <strain evidence="3">cv. Huhao1</strain>
        <tissue evidence="2">Leaf</tissue>
    </source>
</reference>
<accession>A0A2U1PFF3</accession>
<proteinExistence type="predicted"/>
<dbReference type="OrthoDB" id="1429165at2759"/>
<dbReference type="EMBL" id="PKPP01001224">
    <property type="protein sequence ID" value="PWA84463.1"/>
    <property type="molecule type" value="Genomic_DNA"/>
</dbReference>
<dbReference type="AlphaFoldDB" id="A0A2U1PFF3"/>
<evidence type="ECO:0000313" key="3">
    <source>
        <dbReference type="Proteomes" id="UP000245207"/>
    </source>
</evidence>
<sequence length="252" mass="28618">MKLDRCLNEQTLTCLPVSTGFFSTYEYVLQFLYAEELLIGCESSNANPKQCRGIAVSNDSLQFPECNNNASEKRKEEKDNKPLLQEVTLQAPKHEYTFIFLDHEKYHKVFNKVKEAENVGVSKSSKTYVILKKPSCSKKPIEESFGIMERSMVDLKIMRGLCENGIPLNVLRNPHFQEMVSAINKAPDGYKPPYSEKARTALPDECLRDVEKDLTPIKDTWYSQGVSIVCDGWSNVKHNPLINVLAVHVHAC</sequence>
<comment type="caution">
    <text evidence="2">The sequence shown here is derived from an EMBL/GenBank/DDBJ whole genome shotgun (WGS) entry which is preliminary data.</text>
</comment>
<name>A0A2U1PFF3_ARTAN</name>
<dbReference type="PANTHER" id="PTHR32166:SF123">
    <property type="entry name" value="BED-TYPE DOMAIN-CONTAINING PROTEIN"/>
    <property type="match status" value="1"/>
</dbReference>
<evidence type="ECO:0000313" key="2">
    <source>
        <dbReference type="EMBL" id="PWA84463.1"/>
    </source>
</evidence>
<gene>
    <name evidence="2" type="ORF">CTI12_AA159360</name>
</gene>
<protein>
    <recommendedName>
        <fullName evidence="1">DUF659 domain-containing protein</fullName>
    </recommendedName>
</protein>
<dbReference type="PANTHER" id="PTHR32166">
    <property type="entry name" value="OSJNBA0013A04.12 PROTEIN"/>
    <property type="match status" value="1"/>
</dbReference>
<dbReference type="Proteomes" id="UP000245207">
    <property type="component" value="Unassembled WGS sequence"/>
</dbReference>
<dbReference type="STRING" id="35608.A0A2U1PFF3"/>
<keyword evidence="3" id="KW-1185">Reference proteome</keyword>
<dbReference type="InterPro" id="IPR007021">
    <property type="entry name" value="DUF659"/>
</dbReference>
<dbReference type="Pfam" id="PF04937">
    <property type="entry name" value="DUF659"/>
    <property type="match status" value="1"/>
</dbReference>